<keyword evidence="10 11" id="KW-0472">Membrane</keyword>
<dbReference type="PANTHER" id="PTHR42837:SF2">
    <property type="entry name" value="MEMBRANE METALLOPROTEASE ARASP2, CHLOROPLASTIC-RELATED"/>
    <property type="match status" value="1"/>
</dbReference>
<dbReference type="InterPro" id="IPR008915">
    <property type="entry name" value="Peptidase_M50"/>
</dbReference>
<comment type="subcellular location">
    <subcellularLocation>
        <location evidence="2">Membrane</location>
        <topology evidence="2">Multi-pass membrane protein</topology>
    </subcellularLocation>
</comment>
<protein>
    <submittedName>
        <fullName evidence="13">Regulator of sigma E protease</fullName>
        <ecNumber evidence="13">3.4.24.-</ecNumber>
    </submittedName>
</protein>
<comment type="cofactor">
    <cofactor evidence="1">
        <name>Zn(2+)</name>
        <dbReference type="ChEBI" id="CHEBI:29105"/>
    </cofactor>
</comment>
<dbReference type="PANTHER" id="PTHR42837">
    <property type="entry name" value="REGULATOR OF SIGMA-E PROTEASE RSEP"/>
    <property type="match status" value="1"/>
</dbReference>
<evidence type="ECO:0000256" key="4">
    <source>
        <dbReference type="ARBA" id="ARBA00022670"/>
    </source>
</evidence>
<dbReference type="EC" id="3.4.24.-" evidence="13"/>
<evidence type="ECO:0000256" key="11">
    <source>
        <dbReference type="SAM" id="Phobius"/>
    </source>
</evidence>
<organism evidence="13 14">
    <name type="scientific">Candidatus Fervidibacter sacchari</name>
    <dbReference type="NCBI Taxonomy" id="1448929"/>
    <lineage>
        <taxon>Bacteria</taxon>
        <taxon>Candidatus Fervidibacterota</taxon>
        <taxon>Candidatus Fervidibacter</taxon>
    </lineage>
</organism>
<dbReference type="SUPFAM" id="SSF50156">
    <property type="entry name" value="PDZ domain-like"/>
    <property type="match status" value="1"/>
</dbReference>
<evidence type="ECO:0000259" key="12">
    <source>
        <dbReference type="Pfam" id="PF02163"/>
    </source>
</evidence>
<evidence type="ECO:0000256" key="5">
    <source>
        <dbReference type="ARBA" id="ARBA00022692"/>
    </source>
</evidence>
<evidence type="ECO:0000256" key="2">
    <source>
        <dbReference type="ARBA" id="ARBA00004141"/>
    </source>
</evidence>
<evidence type="ECO:0000256" key="9">
    <source>
        <dbReference type="ARBA" id="ARBA00023049"/>
    </source>
</evidence>
<feature type="transmembrane region" description="Helical" evidence="11">
    <location>
        <begin position="314"/>
        <end position="333"/>
    </location>
</feature>
<dbReference type="Gene3D" id="2.30.42.10">
    <property type="match status" value="1"/>
</dbReference>
<name>A0ABT2EVG9_9BACT</name>
<dbReference type="RefSeq" id="WP_259101355.1">
    <property type="nucleotide sequence ID" value="NZ_CP130454.1"/>
</dbReference>
<dbReference type="Proteomes" id="UP001204798">
    <property type="component" value="Unassembled WGS sequence"/>
</dbReference>
<dbReference type="Pfam" id="PF02163">
    <property type="entry name" value="Peptidase_M50"/>
    <property type="match status" value="1"/>
</dbReference>
<keyword evidence="5 11" id="KW-0812">Transmembrane</keyword>
<keyword evidence="8 11" id="KW-1133">Transmembrane helix</keyword>
<evidence type="ECO:0000313" key="13">
    <source>
        <dbReference type="EMBL" id="MCS3920923.1"/>
    </source>
</evidence>
<evidence type="ECO:0000256" key="3">
    <source>
        <dbReference type="ARBA" id="ARBA00007931"/>
    </source>
</evidence>
<keyword evidence="14" id="KW-1185">Reference proteome</keyword>
<sequence>MLGEKILFMLSALIGLGVLILVHEWGHFWVARKLKFNVQEFSIGFGPKLLGWHGKDGITYHLRLLAFFGGFVRIKEIEDDLLQQPESPYARPAREIFRRIAVIAAGPAANFLMAIVLIFVYSAWWAGFRTTTEIASVSEGSPAEKSGLRPGDHIVGFAYLRQHLPYSPVFARELRCYIANNPGKPIRLLVRRDFYEFPIIVVPNRKEGFRIVHTPHPQARGIQRWLQRVFGRLEKEEFGLIGVAFKTEPIPAMPWHARLKGALPMTWDNLVEMWKQVTLPFTQPILLREVSGPIRIVYEVVAHRWLGIMEQIRVFALISFALAFINLFPFPVLDGGRILFLFVEFVSRRRIYNLEVKANYVGLALLVALLLFVTLKDLHFVLLRGQQ</sequence>
<evidence type="ECO:0000256" key="7">
    <source>
        <dbReference type="ARBA" id="ARBA00022833"/>
    </source>
</evidence>
<gene>
    <name evidence="13" type="ORF">M2350_003364</name>
</gene>
<evidence type="ECO:0000256" key="8">
    <source>
        <dbReference type="ARBA" id="ARBA00022989"/>
    </source>
</evidence>
<evidence type="ECO:0000313" key="14">
    <source>
        <dbReference type="Proteomes" id="UP001204798"/>
    </source>
</evidence>
<evidence type="ECO:0000256" key="6">
    <source>
        <dbReference type="ARBA" id="ARBA00022801"/>
    </source>
</evidence>
<feature type="domain" description="Peptidase M50" evidence="12">
    <location>
        <begin position="12"/>
        <end position="369"/>
    </location>
</feature>
<dbReference type="GO" id="GO:0006508">
    <property type="term" value="P:proteolysis"/>
    <property type="evidence" value="ECO:0007669"/>
    <property type="project" value="UniProtKB-KW"/>
</dbReference>
<accession>A0ABT2EVG9</accession>
<reference evidence="13 14" key="1">
    <citation type="submission" date="2022-08" db="EMBL/GenBank/DDBJ databases">
        <title>Bacterial and archaeal communities from various locations to study Microbial Dark Matter (Phase II).</title>
        <authorList>
            <person name="Stepanauskas R."/>
        </authorList>
    </citation>
    <scope>NUCLEOTIDE SEQUENCE [LARGE SCALE GENOMIC DNA]</scope>
    <source>
        <strain evidence="13 14">PD1</strain>
    </source>
</reference>
<dbReference type="CDD" id="cd06163">
    <property type="entry name" value="S2P-M50_PDZ_RseP-like"/>
    <property type="match status" value="1"/>
</dbReference>
<dbReference type="GO" id="GO:0008233">
    <property type="term" value="F:peptidase activity"/>
    <property type="evidence" value="ECO:0007669"/>
    <property type="project" value="UniProtKB-KW"/>
</dbReference>
<keyword evidence="6 13" id="KW-0378">Hydrolase</keyword>
<keyword evidence="9" id="KW-0482">Metalloprotease</keyword>
<proteinExistence type="inferred from homology"/>
<evidence type="ECO:0000256" key="10">
    <source>
        <dbReference type="ARBA" id="ARBA00023136"/>
    </source>
</evidence>
<dbReference type="InterPro" id="IPR036034">
    <property type="entry name" value="PDZ_sf"/>
</dbReference>
<comment type="caution">
    <text evidence="13">The sequence shown here is derived from an EMBL/GenBank/DDBJ whole genome shotgun (WGS) entry which is preliminary data.</text>
</comment>
<dbReference type="InterPro" id="IPR004387">
    <property type="entry name" value="Pept_M50_Zn"/>
</dbReference>
<feature type="transmembrane region" description="Helical" evidence="11">
    <location>
        <begin position="354"/>
        <end position="375"/>
    </location>
</feature>
<dbReference type="EMBL" id="JANUCP010000008">
    <property type="protein sequence ID" value="MCS3920923.1"/>
    <property type="molecule type" value="Genomic_DNA"/>
</dbReference>
<keyword evidence="7" id="KW-0862">Zinc</keyword>
<comment type="similarity">
    <text evidence="3">Belongs to the peptidase M50B family.</text>
</comment>
<feature type="transmembrane region" description="Helical" evidence="11">
    <location>
        <begin position="100"/>
        <end position="126"/>
    </location>
</feature>
<evidence type="ECO:0000256" key="1">
    <source>
        <dbReference type="ARBA" id="ARBA00001947"/>
    </source>
</evidence>
<keyword evidence="4 13" id="KW-0645">Protease</keyword>
<feature type="transmembrane region" description="Helical" evidence="11">
    <location>
        <begin position="6"/>
        <end position="26"/>
    </location>
</feature>